<feature type="region of interest" description="Disordered" evidence="13">
    <location>
        <begin position="350"/>
        <end position="443"/>
    </location>
</feature>
<dbReference type="Gene3D" id="3.40.50.150">
    <property type="entry name" value="Vaccinia Virus protein VP39"/>
    <property type="match status" value="1"/>
</dbReference>
<dbReference type="PIRSF" id="PIRSF037350">
    <property type="entry name" value="Mtase_ZK1128_prd"/>
    <property type="match status" value="1"/>
</dbReference>
<keyword evidence="8" id="KW-0694">RNA-binding</keyword>
<evidence type="ECO:0000256" key="7">
    <source>
        <dbReference type="ARBA" id="ARBA00022691"/>
    </source>
</evidence>
<evidence type="ECO:0000256" key="3">
    <source>
        <dbReference type="ARBA" id="ARBA00005878"/>
    </source>
</evidence>
<dbReference type="GO" id="GO:0070475">
    <property type="term" value="P:rRNA base methylation"/>
    <property type="evidence" value="ECO:0007669"/>
    <property type="project" value="TreeGrafter"/>
</dbReference>
<sequence length="503" mass="57094">MALSKSMHARNRYKDKPPDFAYLASKYPDFKQHVQINLNGRVSLNFKDPEAVRALTCTLLREDFGLSIDIPLERLIPTVPLRLNYIHWVEDLIGHQDSDKSTLRRGIDIGTGASCIYPLLGSTLNGWYFLATEVDDMCFNYAKKNVEQNNLSDLIKVVKVPQKTLLMDALKEESEIVYDFCMCNPPFFANQLEAKGVNSRNPRRPPPSSVNTGGITEIMAEGGELEFVKRIIHDSLQLKKRLRWYSCMLGKKCSLAPLKEELRIQGVPKVTYTEFCQGRTMRWALAWSFYDDVRVPVQHKRVPCGKEEVSLFLTAIENSWIHLRRKKRERVRQLREVPRAPEDVIQALEEKKFTPKESGSSQDLAQGPGESTLCGPAVQEGESAPIKGHGSVQDSLSLEENLEPMEDEKSEEKGEMEGLEGCKGTSNETQDQEASEQFSNPVSEKGNHVQGVAGHYLFKCLINVKKEVDDALVEMHWVEGQNRDLMNQLCTYIRNQIFRLVAS</sequence>
<keyword evidence="6 11" id="KW-0808">Transferase</keyword>
<dbReference type="InterPro" id="IPR010286">
    <property type="entry name" value="METTL16/RlmF"/>
</dbReference>
<evidence type="ECO:0000256" key="12">
    <source>
        <dbReference type="PIRSR" id="PIRSR037350-1"/>
    </source>
</evidence>
<evidence type="ECO:0000256" key="6">
    <source>
        <dbReference type="ARBA" id="ARBA00022679"/>
    </source>
</evidence>
<evidence type="ECO:0000256" key="1">
    <source>
        <dbReference type="ARBA" id="ARBA00004123"/>
    </source>
</evidence>
<dbReference type="CDD" id="cd02440">
    <property type="entry name" value="AdoMet_MTases"/>
    <property type="match status" value="1"/>
</dbReference>
<dbReference type="GO" id="GO:0061014">
    <property type="term" value="P:positive regulation of mRNA catabolic process"/>
    <property type="evidence" value="ECO:0007669"/>
    <property type="project" value="UniProtKB-ARBA"/>
</dbReference>
<evidence type="ECO:0000256" key="10">
    <source>
        <dbReference type="ARBA" id="ARBA00063597"/>
    </source>
</evidence>
<evidence type="ECO:0000313" key="14">
    <source>
        <dbReference type="EMBL" id="KAF6095381.1"/>
    </source>
</evidence>
<feature type="compositionally biased region" description="Acidic residues" evidence="13">
    <location>
        <begin position="400"/>
        <end position="409"/>
    </location>
</feature>
<evidence type="ECO:0000256" key="13">
    <source>
        <dbReference type="SAM" id="MobiDB-lite"/>
    </source>
</evidence>
<feature type="binding site" evidence="12">
    <location>
        <position position="82"/>
    </location>
    <ligand>
        <name>S-adenosyl-L-methionine</name>
        <dbReference type="ChEBI" id="CHEBI:59789"/>
    </ligand>
</feature>
<evidence type="ECO:0000256" key="2">
    <source>
        <dbReference type="ARBA" id="ARBA00004496"/>
    </source>
</evidence>
<accession>A0A834DWM9</accession>
<comment type="function">
    <text evidence="11">RNA N6-methyltransferase that methylates adenosine residues at the N(6) position of a subset of RNAs and is involved in S-adenosyl-L-methionine homeostasis by regulating expression of MAT2A transcripts. Able to N6-methylate a subset of mRNAs and U6 small nuclear RNAs (U6 snRNAs). In contrast to the METTL3-METTL14 heterodimer, only able to methylate a limited number of RNAs: requires both a 5'UACAGAGAA-3' nonamer sequence and a specific RNA structure.</text>
</comment>
<dbReference type="InterPro" id="IPR017182">
    <property type="entry name" value="METTL16/PsiM"/>
</dbReference>
<name>A0A834DWM9_9CHIR</name>
<dbReference type="InterPro" id="IPR029063">
    <property type="entry name" value="SAM-dependent_MTases_sf"/>
</dbReference>
<evidence type="ECO:0000256" key="8">
    <source>
        <dbReference type="ARBA" id="ARBA00022884"/>
    </source>
</evidence>
<dbReference type="GO" id="GO:0005737">
    <property type="term" value="C:cytoplasm"/>
    <property type="evidence" value="ECO:0007669"/>
    <property type="project" value="UniProtKB-SubCell"/>
</dbReference>
<dbReference type="PANTHER" id="PTHR13393:SF0">
    <property type="entry name" value="RNA N6-ADENOSINE-METHYLTRANSFERASE METTL16"/>
    <property type="match status" value="1"/>
</dbReference>
<evidence type="ECO:0000256" key="5">
    <source>
        <dbReference type="ARBA" id="ARBA00022603"/>
    </source>
</evidence>
<dbReference type="GO" id="GO:0120048">
    <property type="term" value="F:U6 snRNA (adenine-(43)-N(6))-methyltransferase activity"/>
    <property type="evidence" value="ECO:0007669"/>
    <property type="project" value="UniProtKB-UniRule"/>
</dbReference>
<keyword evidence="4" id="KW-0963">Cytoplasm</keyword>
<dbReference type="GO" id="GO:0006397">
    <property type="term" value="P:mRNA processing"/>
    <property type="evidence" value="ECO:0007669"/>
    <property type="project" value="UniProtKB-ARBA"/>
</dbReference>
<dbReference type="FunFam" id="3.40.50.150:FF:000062">
    <property type="entry name" value="U6 small nuclear RNA (adenine-(43)-N(6))-methyltransferase"/>
    <property type="match status" value="1"/>
</dbReference>
<proteinExistence type="inferred from homology"/>
<feature type="binding site" evidence="12">
    <location>
        <position position="133"/>
    </location>
    <ligand>
        <name>S-adenosyl-L-methionine</name>
        <dbReference type="ChEBI" id="CHEBI:59789"/>
    </ligand>
</feature>
<keyword evidence="9" id="KW-0539">Nucleus</keyword>
<dbReference type="Proteomes" id="UP000664940">
    <property type="component" value="Unassembled WGS sequence"/>
</dbReference>
<evidence type="ECO:0000256" key="4">
    <source>
        <dbReference type="ARBA" id="ARBA00022490"/>
    </source>
</evidence>
<dbReference type="GO" id="GO:0001734">
    <property type="term" value="F:mRNA m(6)A methyltransferase activity"/>
    <property type="evidence" value="ECO:0007669"/>
    <property type="project" value="UniProtKB-ARBA"/>
</dbReference>
<dbReference type="Pfam" id="PF05971">
    <property type="entry name" value="Methyltransf_10"/>
    <property type="match status" value="1"/>
</dbReference>
<protein>
    <recommendedName>
        <fullName evidence="11">U6 small nuclear RNA (adenine-(43)-N(6))-methyltransferase</fullName>
        <ecNumber evidence="11">2.1.1.-</ecNumber>
    </recommendedName>
</protein>
<keyword evidence="7 12" id="KW-0949">S-adenosyl-L-methionine</keyword>
<evidence type="ECO:0000256" key="9">
    <source>
        <dbReference type="ARBA" id="ARBA00023242"/>
    </source>
</evidence>
<dbReference type="EC" id="2.1.1.-" evidence="11"/>
<feature type="binding site" evidence="12">
    <location>
        <position position="184"/>
    </location>
    <ligand>
        <name>S-adenosyl-L-methionine</name>
        <dbReference type="ChEBI" id="CHEBI:59789"/>
    </ligand>
</feature>
<dbReference type="AlphaFoldDB" id="A0A834DWM9"/>
<feature type="binding site" evidence="12">
    <location>
        <position position="110"/>
    </location>
    <ligand>
        <name>S-adenosyl-L-methionine</name>
        <dbReference type="ChEBI" id="CHEBI:59789"/>
    </ligand>
</feature>
<dbReference type="PANTHER" id="PTHR13393">
    <property type="entry name" value="SAM-DEPENDENT METHYLTRANSFERASE"/>
    <property type="match status" value="1"/>
</dbReference>
<comment type="subunit">
    <text evidence="10">Interacts with MEPCE. Interacts with LARP7.</text>
</comment>
<dbReference type="EMBL" id="JABVXQ010000008">
    <property type="protein sequence ID" value="KAF6095381.1"/>
    <property type="molecule type" value="Genomic_DNA"/>
</dbReference>
<comment type="similarity">
    <text evidence="3 11">Belongs to the methyltransferase superfamily. METTL16/RlmF family.</text>
</comment>
<dbReference type="SUPFAM" id="SSF53335">
    <property type="entry name" value="S-adenosyl-L-methionine-dependent methyltransferases"/>
    <property type="match status" value="1"/>
</dbReference>
<reference evidence="14 15" key="1">
    <citation type="journal article" date="2020" name="Nature">
        <title>Six reference-quality genomes reveal evolution of bat adaptations.</title>
        <authorList>
            <person name="Jebb D."/>
            <person name="Huang Z."/>
            <person name="Pippel M."/>
            <person name="Hughes G.M."/>
            <person name="Lavrichenko K."/>
            <person name="Devanna P."/>
            <person name="Winkler S."/>
            <person name="Jermiin L.S."/>
            <person name="Skirmuntt E.C."/>
            <person name="Katzourakis A."/>
            <person name="Burkitt-Gray L."/>
            <person name="Ray D.A."/>
            <person name="Sullivan K.A.M."/>
            <person name="Roscito J.G."/>
            <person name="Kirilenko B.M."/>
            <person name="Davalos L.M."/>
            <person name="Corthals A.P."/>
            <person name="Power M.L."/>
            <person name="Jones G."/>
            <person name="Ransome R.D."/>
            <person name="Dechmann D.K.N."/>
            <person name="Locatelli A.G."/>
            <person name="Puechmaille S.J."/>
            <person name="Fedrigo O."/>
            <person name="Jarvis E.D."/>
            <person name="Hiller M."/>
            <person name="Vernes S.C."/>
            <person name="Myers E.W."/>
            <person name="Teeling E.C."/>
        </authorList>
    </citation>
    <scope>NUCLEOTIDE SEQUENCE [LARGE SCALE GENOMIC DNA]</scope>
    <source>
        <strain evidence="14">Bat1K_MPI-CBG_1</strain>
    </source>
</reference>
<evidence type="ECO:0000256" key="11">
    <source>
        <dbReference type="PIRNR" id="PIRNR037350"/>
    </source>
</evidence>
<dbReference type="GO" id="GO:0005634">
    <property type="term" value="C:nucleus"/>
    <property type="evidence" value="ECO:0007669"/>
    <property type="project" value="UniProtKB-SubCell"/>
</dbReference>
<evidence type="ECO:0000313" key="15">
    <source>
        <dbReference type="Proteomes" id="UP000664940"/>
    </source>
</evidence>
<organism evidence="14 15">
    <name type="scientific">Phyllostomus discolor</name>
    <name type="common">pale spear-nosed bat</name>
    <dbReference type="NCBI Taxonomy" id="89673"/>
    <lineage>
        <taxon>Eukaryota</taxon>
        <taxon>Metazoa</taxon>
        <taxon>Chordata</taxon>
        <taxon>Craniata</taxon>
        <taxon>Vertebrata</taxon>
        <taxon>Euteleostomi</taxon>
        <taxon>Mammalia</taxon>
        <taxon>Eutheria</taxon>
        <taxon>Laurasiatheria</taxon>
        <taxon>Chiroptera</taxon>
        <taxon>Yangochiroptera</taxon>
        <taxon>Phyllostomidae</taxon>
        <taxon>Phyllostominae</taxon>
        <taxon>Phyllostomus</taxon>
    </lineage>
</organism>
<gene>
    <name evidence="14" type="ORF">HJG60_012903</name>
</gene>
<dbReference type="GO" id="GO:0003723">
    <property type="term" value="F:RNA binding"/>
    <property type="evidence" value="ECO:0007669"/>
    <property type="project" value="UniProtKB-KW"/>
</dbReference>
<dbReference type="GO" id="GO:0043488">
    <property type="term" value="P:regulation of mRNA stability"/>
    <property type="evidence" value="ECO:0007669"/>
    <property type="project" value="UniProtKB-ARBA"/>
</dbReference>
<comment type="caution">
    <text evidence="14">The sequence shown here is derived from an EMBL/GenBank/DDBJ whole genome shotgun (WGS) entry which is preliminary data.</text>
</comment>
<keyword evidence="5 11" id="KW-0489">Methyltransferase</keyword>
<comment type="subcellular location">
    <subcellularLocation>
        <location evidence="2">Cytoplasm</location>
    </subcellularLocation>
    <subcellularLocation>
        <location evidence="1">Nucleus</location>
    </subcellularLocation>
</comment>